<protein>
    <submittedName>
        <fullName evidence="3">Alpha/beta fold hydrolase</fullName>
    </submittedName>
</protein>
<evidence type="ECO:0000313" key="3">
    <source>
        <dbReference type="EMBL" id="MDZ5459083.1"/>
    </source>
</evidence>
<keyword evidence="1" id="KW-0732">Signal</keyword>
<comment type="caution">
    <text evidence="3">The sequence shown here is derived from an EMBL/GenBank/DDBJ whole genome shotgun (WGS) entry which is preliminary data.</text>
</comment>
<dbReference type="RefSeq" id="WP_322466933.1">
    <property type="nucleotide sequence ID" value="NZ_JAXOJX010000038.1"/>
</dbReference>
<dbReference type="GO" id="GO:0016787">
    <property type="term" value="F:hydrolase activity"/>
    <property type="evidence" value="ECO:0007669"/>
    <property type="project" value="UniProtKB-KW"/>
</dbReference>
<dbReference type="SUPFAM" id="SSF53474">
    <property type="entry name" value="alpha/beta-Hydrolases"/>
    <property type="match status" value="1"/>
</dbReference>
<evidence type="ECO:0000313" key="4">
    <source>
        <dbReference type="Proteomes" id="UP001293718"/>
    </source>
</evidence>
<evidence type="ECO:0000259" key="2">
    <source>
        <dbReference type="Pfam" id="PF00561"/>
    </source>
</evidence>
<feature type="domain" description="AB hydrolase-1" evidence="2">
    <location>
        <begin position="67"/>
        <end position="301"/>
    </location>
</feature>
<dbReference type="PANTHER" id="PTHR43689">
    <property type="entry name" value="HYDROLASE"/>
    <property type="match status" value="1"/>
</dbReference>
<dbReference type="Pfam" id="PF00561">
    <property type="entry name" value="Abhydrolase_1"/>
    <property type="match status" value="1"/>
</dbReference>
<dbReference type="Proteomes" id="UP001293718">
    <property type="component" value="Unassembled WGS sequence"/>
</dbReference>
<gene>
    <name evidence="3" type="ORF">SM757_21125</name>
</gene>
<proteinExistence type="predicted"/>
<dbReference type="PANTHER" id="PTHR43689:SF8">
    <property type="entry name" value="ALPHA_BETA-HYDROLASES SUPERFAMILY PROTEIN"/>
    <property type="match status" value="1"/>
</dbReference>
<dbReference type="InterPro" id="IPR029058">
    <property type="entry name" value="AB_hydrolase_fold"/>
</dbReference>
<evidence type="ECO:0000256" key="1">
    <source>
        <dbReference type="SAM" id="SignalP"/>
    </source>
</evidence>
<reference evidence="3 4" key="1">
    <citation type="submission" date="2023-11" db="EMBL/GenBank/DDBJ databases">
        <title>Draft genome of Azohydromonas lata strain H1 (DSM1123), a polyhydroxyalkanoate producer.</title>
        <authorList>
            <person name="Traversa D."/>
            <person name="D'Addabbo P."/>
            <person name="Pazzani C."/>
            <person name="Manzari C."/>
            <person name="Chiara M."/>
            <person name="Scrascia M."/>
        </authorList>
    </citation>
    <scope>NUCLEOTIDE SEQUENCE [LARGE SCALE GENOMIC DNA]</scope>
    <source>
        <strain evidence="3 4">H1</strain>
    </source>
</reference>
<name>A0ABU5IJK5_9BURK</name>
<keyword evidence="3" id="KW-0378">Hydrolase</keyword>
<dbReference type="InterPro" id="IPR000073">
    <property type="entry name" value="AB_hydrolase_1"/>
</dbReference>
<sequence>MDLRASLLRLLGLALMALAAAAAWWHTPPQPAQSLVERWGMPPSQFEEVAGRIVHLRDEGPREDREPLVLLHGLGGSLHDWEPWTAALRGTHRVIRLDLPGSGLSSTAAGGDYRVATDARAVLALLDHLHVQRFRLIAQGRGAGVAAHVALLAPQRATRLLLLAGAPVPMENIPPAPRLAAALPWPAVLVNGLMPRPLLAEVLRSLYAHPSQLSDAQIDRRRDLLLSEGNRWALLQQWRQRPSGDEASAAFRRLRLPVLLLWGAQDQLTPPALGEALQAAIPGSRLQLLDGVGHVPQEEAPGQSLAAAQPFIEKQ</sequence>
<dbReference type="EMBL" id="JAXOJX010000038">
    <property type="protein sequence ID" value="MDZ5459083.1"/>
    <property type="molecule type" value="Genomic_DNA"/>
</dbReference>
<organism evidence="3 4">
    <name type="scientific">Azohydromonas lata</name>
    <dbReference type="NCBI Taxonomy" id="45677"/>
    <lineage>
        <taxon>Bacteria</taxon>
        <taxon>Pseudomonadati</taxon>
        <taxon>Pseudomonadota</taxon>
        <taxon>Betaproteobacteria</taxon>
        <taxon>Burkholderiales</taxon>
        <taxon>Sphaerotilaceae</taxon>
        <taxon>Azohydromonas</taxon>
    </lineage>
</organism>
<dbReference type="Gene3D" id="3.40.50.1820">
    <property type="entry name" value="alpha/beta hydrolase"/>
    <property type="match status" value="1"/>
</dbReference>
<feature type="chain" id="PRO_5047062270" evidence="1">
    <location>
        <begin position="23"/>
        <end position="315"/>
    </location>
</feature>
<accession>A0ABU5IJK5</accession>
<feature type="signal peptide" evidence="1">
    <location>
        <begin position="1"/>
        <end position="22"/>
    </location>
</feature>
<keyword evidence="4" id="KW-1185">Reference proteome</keyword>
<dbReference type="PRINTS" id="PR00111">
    <property type="entry name" value="ABHYDROLASE"/>
</dbReference>